<dbReference type="PROSITE" id="PS51257">
    <property type="entry name" value="PROKAR_LIPOPROTEIN"/>
    <property type="match status" value="1"/>
</dbReference>
<accession>A0A1W2AQ51</accession>
<dbReference type="PANTHER" id="PTHR43031">
    <property type="entry name" value="FAD-DEPENDENT OXIDOREDUCTASE"/>
    <property type="match status" value="1"/>
</dbReference>
<dbReference type="InterPro" id="IPR001307">
    <property type="entry name" value="Thiosulphate_STrfase_CS"/>
</dbReference>
<dbReference type="CDD" id="cd00158">
    <property type="entry name" value="RHOD"/>
    <property type="match status" value="3"/>
</dbReference>
<dbReference type="SUPFAM" id="SSF52821">
    <property type="entry name" value="Rhodanese/Cell cycle control phosphatase"/>
    <property type="match status" value="3"/>
</dbReference>
<dbReference type="Gene3D" id="3.40.250.10">
    <property type="entry name" value="Rhodanese-like domain"/>
    <property type="match status" value="3"/>
</dbReference>
<protein>
    <submittedName>
        <fullName evidence="3">3-mercaptopyruvate sulfurtransferase SseA, contains two rhodanese domains</fullName>
    </submittedName>
</protein>
<dbReference type="AlphaFoldDB" id="A0A1W2AQ51"/>
<evidence type="ECO:0000256" key="1">
    <source>
        <dbReference type="SAM" id="SignalP"/>
    </source>
</evidence>
<keyword evidence="4" id="KW-1185">Reference proteome</keyword>
<dbReference type="InterPro" id="IPR050229">
    <property type="entry name" value="GlpE_sulfurtransferase"/>
</dbReference>
<evidence type="ECO:0000313" key="4">
    <source>
        <dbReference type="Proteomes" id="UP000192418"/>
    </source>
</evidence>
<dbReference type="Proteomes" id="UP000192418">
    <property type="component" value="Unassembled WGS sequence"/>
</dbReference>
<dbReference type="InterPro" id="IPR036873">
    <property type="entry name" value="Rhodanese-like_dom_sf"/>
</dbReference>
<feature type="domain" description="Rhodanese" evidence="2">
    <location>
        <begin position="280"/>
        <end position="340"/>
    </location>
</feature>
<keyword evidence="1" id="KW-0732">Signal</keyword>
<dbReference type="OrthoDB" id="9789585at2"/>
<dbReference type="STRING" id="1121400.SAMN02746065_1067"/>
<gene>
    <name evidence="3" type="ORF">SAMN02746065_1067</name>
</gene>
<dbReference type="SMART" id="SM00450">
    <property type="entry name" value="RHOD"/>
    <property type="match status" value="3"/>
</dbReference>
<proteinExistence type="predicted"/>
<dbReference type="EMBL" id="FWXY01000006">
    <property type="protein sequence ID" value="SMC62793.1"/>
    <property type="molecule type" value="Genomic_DNA"/>
</dbReference>
<keyword evidence="3" id="KW-0808">Transferase</keyword>
<name>A0A1W2AQ51_9BACT</name>
<dbReference type="RefSeq" id="WP_084068218.1">
    <property type="nucleotide sequence ID" value="NZ_FWXY01000006.1"/>
</dbReference>
<feature type="domain" description="Rhodanese" evidence="2">
    <location>
        <begin position="163"/>
        <end position="252"/>
    </location>
</feature>
<feature type="signal peptide" evidence="1">
    <location>
        <begin position="1"/>
        <end position="24"/>
    </location>
</feature>
<reference evidence="3 4" key="1">
    <citation type="submission" date="2017-04" db="EMBL/GenBank/DDBJ databases">
        <authorList>
            <person name="Afonso C.L."/>
            <person name="Miller P.J."/>
            <person name="Scott M.A."/>
            <person name="Spackman E."/>
            <person name="Goraichik I."/>
            <person name="Dimitrov K.M."/>
            <person name="Suarez D.L."/>
            <person name="Swayne D.E."/>
        </authorList>
    </citation>
    <scope>NUCLEOTIDE SEQUENCE [LARGE SCALE GENOMIC DNA]</scope>
    <source>
        <strain evidence="3 4">DSM 3385</strain>
    </source>
</reference>
<evidence type="ECO:0000313" key="3">
    <source>
        <dbReference type="EMBL" id="SMC62793.1"/>
    </source>
</evidence>
<sequence>MKQQLLLRYLVVLAVATGLIGCTATRNNTAVLSPPAAPEWQFHSIVDVEFVMENATIPMPDNVMIIDARPYKPKYVNGHIPGAVSIPDSQFDKQVNLLPKDKNTLLIYYCGGLACKLSHKSAQKAEKLGYSNVKVFAKGFPKWKKTPGNYVSVSVDHVAAALEKNQAVIVDARPKKPKFDKGHIPTALSIPFTYFDKYKGKLPRDTNTPLIFYCGGLTCKLSHKSATAALALGYTNVNVFSQGYPEWKKAFGASPAAAIKPGDTEGSMDIATFEKMLSETPHNMMIVDVRDKDEFDKGSFKSAVHIPVDDLEDKIKDLPSDKPVVFICSTGARSGEAYYMIQDVRPSLKNIYYLEAACSFNKDGSFEIKKTEG</sequence>
<dbReference type="Pfam" id="PF00581">
    <property type="entry name" value="Rhodanese"/>
    <property type="match status" value="3"/>
</dbReference>
<keyword evidence="3" id="KW-0670">Pyruvate</keyword>
<dbReference type="PROSITE" id="PS00380">
    <property type="entry name" value="RHODANESE_1"/>
    <property type="match status" value="1"/>
</dbReference>
<dbReference type="PROSITE" id="PS50206">
    <property type="entry name" value="RHODANESE_3"/>
    <property type="match status" value="3"/>
</dbReference>
<dbReference type="GO" id="GO:0004792">
    <property type="term" value="F:thiosulfate-cyanide sulfurtransferase activity"/>
    <property type="evidence" value="ECO:0007669"/>
    <property type="project" value="InterPro"/>
</dbReference>
<dbReference type="InterPro" id="IPR001763">
    <property type="entry name" value="Rhodanese-like_dom"/>
</dbReference>
<dbReference type="PANTHER" id="PTHR43031:SF1">
    <property type="entry name" value="PYRIDINE NUCLEOTIDE-DISULPHIDE OXIDOREDUCTASE"/>
    <property type="match status" value="1"/>
</dbReference>
<feature type="domain" description="Rhodanese" evidence="2">
    <location>
        <begin position="59"/>
        <end position="152"/>
    </location>
</feature>
<evidence type="ECO:0000259" key="2">
    <source>
        <dbReference type="PROSITE" id="PS50206"/>
    </source>
</evidence>
<organism evidence="3 4">
    <name type="scientific">Desulfocicer vacuolatum DSM 3385</name>
    <dbReference type="NCBI Taxonomy" id="1121400"/>
    <lineage>
        <taxon>Bacteria</taxon>
        <taxon>Pseudomonadati</taxon>
        <taxon>Thermodesulfobacteriota</taxon>
        <taxon>Desulfobacteria</taxon>
        <taxon>Desulfobacterales</taxon>
        <taxon>Desulfobacteraceae</taxon>
        <taxon>Desulfocicer</taxon>
    </lineage>
</organism>
<feature type="chain" id="PRO_5012031858" evidence="1">
    <location>
        <begin position="25"/>
        <end position="373"/>
    </location>
</feature>